<dbReference type="InterPro" id="IPR003607">
    <property type="entry name" value="HD/PDEase_dom"/>
</dbReference>
<evidence type="ECO:0000256" key="3">
    <source>
        <dbReference type="PROSITE-ProRule" id="PRU00110"/>
    </source>
</evidence>
<dbReference type="RefSeq" id="WP_002850334.1">
    <property type="nucleotide sequence ID" value="NZ_ADKM02000089.1"/>
</dbReference>
<evidence type="ECO:0000259" key="7">
    <source>
        <dbReference type="PROSITE" id="PS51832"/>
    </source>
</evidence>
<evidence type="ECO:0000259" key="5">
    <source>
        <dbReference type="PROSITE" id="PS50110"/>
    </source>
</evidence>
<dbReference type="OrthoDB" id="9804747at2"/>
<dbReference type="CDD" id="cd00077">
    <property type="entry name" value="HDc"/>
    <property type="match status" value="1"/>
</dbReference>
<dbReference type="InterPro" id="IPR037522">
    <property type="entry name" value="HD_GYP_dom"/>
</dbReference>
<dbReference type="SUPFAM" id="SSF109604">
    <property type="entry name" value="HD-domain/PDEase-like"/>
    <property type="match status" value="1"/>
</dbReference>
<feature type="modified residue" description="Phosphohistidine" evidence="3">
    <location>
        <position position="430"/>
    </location>
</feature>
<evidence type="ECO:0000256" key="1">
    <source>
        <dbReference type="ARBA" id="ARBA00018672"/>
    </source>
</evidence>
<keyword evidence="9" id="KW-1185">Reference proteome</keyword>
<dbReference type="Proteomes" id="UP000004259">
    <property type="component" value="Unassembled WGS sequence"/>
</dbReference>
<dbReference type="AlphaFoldDB" id="E9SDA9"/>
<sequence length="492" mass="54573">MKDYLIAVADDDKGNLKVAKRILSIYGYRVDCLSSGEELLEYVKGIKPDLILLDVHMTGIDGFDTIHKLKADHSARNIPVIFLTADDDAETETKALSAGAADFVGKPFVASVLLLRVKNTIELNKLQTDLKKEAKKLSADFLEEHRRNERLSMQVVKALAGAVDAKDNYTNGHSTRVAEYSREIARSAGFSEKDQDKIYMMGLLHDVGKIGMPDSVMNKPTKLTSEEYELIKSHPAVGCDILKNITEMPDLAVAAKWHHERYDGTGYPDGLKGEEIPKEVRIISVADAYDAMSSRRSYHDVFAQEYIKSELINGKGTQFDPVYADIMLEMIDEDTEYSMREDPDAYMVGDDGFAVEQTNRNDDNDFVFGFLSMLEAGGLDTAVGMKYCMNDTEFYAEMLTEFTRGSDDRIRHLEECVACGNIEQYRTHIHSLKSSSKTVGAMDISEQARVLEEAAKAGDGRAVIDGTPAVVADLRAIVGSILMAMSIYGLTD</sequence>
<dbReference type="PANTHER" id="PTHR45228:SF4">
    <property type="entry name" value="LIPOPROTEIN"/>
    <property type="match status" value="1"/>
</dbReference>
<accession>E9SDA9</accession>
<feature type="domain" description="HPt" evidence="6">
    <location>
        <begin position="391"/>
        <end position="488"/>
    </location>
</feature>
<dbReference type="eggNOG" id="COG2198">
    <property type="taxonomic scope" value="Bacteria"/>
</dbReference>
<dbReference type="InterPro" id="IPR008207">
    <property type="entry name" value="Sig_transdc_His_kin_Hpt_dom"/>
</dbReference>
<gene>
    <name evidence="8" type="ORF">CUS_5062</name>
</gene>
<dbReference type="Gene3D" id="1.10.3210.10">
    <property type="entry name" value="Hypothetical protein af1432"/>
    <property type="match status" value="1"/>
</dbReference>
<dbReference type="PANTHER" id="PTHR45228">
    <property type="entry name" value="CYCLIC DI-GMP PHOSPHODIESTERASE TM_0186-RELATED"/>
    <property type="match status" value="1"/>
</dbReference>
<dbReference type="InterPro" id="IPR001789">
    <property type="entry name" value="Sig_transdc_resp-reg_receiver"/>
</dbReference>
<dbReference type="InterPro" id="IPR011006">
    <property type="entry name" value="CheY-like_superfamily"/>
</dbReference>
<dbReference type="Gene3D" id="1.20.120.160">
    <property type="entry name" value="HPT domain"/>
    <property type="match status" value="1"/>
</dbReference>
<dbReference type="Pfam" id="PF01627">
    <property type="entry name" value="Hpt"/>
    <property type="match status" value="1"/>
</dbReference>
<organism evidence="8 9">
    <name type="scientific">Ruminococcus albus 8</name>
    <dbReference type="NCBI Taxonomy" id="246199"/>
    <lineage>
        <taxon>Bacteria</taxon>
        <taxon>Bacillati</taxon>
        <taxon>Bacillota</taxon>
        <taxon>Clostridia</taxon>
        <taxon>Eubacteriales</taxon>
        <taxon>Oscillospiraceae</taxon>
        <taxon>Ruminococcus</taxon>
    </lineage>
</organism>
<keyword evidence="4" id="KW-0597">Phosphoprotein</keyword>
<proteinExistence type="predicted"/>
<dbReference type="SMART" id="SM00448">
    <property type="entry name" value="REC"/>
    <property type="match status" value="1"/>
</dbReference>
<dbReference type="PROSITE" id="PS50110">
    <property type="entry name" value="RESPONSE_REGULATORY"/>
    <property type="match status" value="1"/>
</dbReference>
<dbReference type="GO" id="GO:0000160">
    <property type="term" value="P:phosphorelay signal transduction system"/>
    <property type="evidence" value="ECO:0007669"/>
    <property type="project" value="InterPro"/>
</dbReference>
<dbReference type="Gene3D" id="3.40.50.2300">
    <property type="match status" value="1"/>
</dbReference>
<feature type="domain" description="HD-GYP" evidence="7">
    <location>
        <begin position="148"/>
        <end position="343"/>
    </location>
</feature>
<dbReference type="InterPro" id="IPR036641">
    <property type="entry name" value="HPT_dom_sf"/>
</dbReference>
<protein>
    <recommendedName>
        <fullName evidence="1">Stage 0 sporulation protein A homolog</fullName>
    </recommendedName>
</protein>
<dbReference type="Pfam" id="PF13487">
    <property type="entry name" value="HD_5"/>
    <property type="match status" value="1"/>
</dbReference>
<feature type="modified residue" description="4-aspartylphosphate" evidence="4">
    <location>
        <position position="54"/>
    </location>
</feature>
<dbReference type="InterPro" id="IPR052020">
    <property type="entry name" value="Cyclic_di-GMP/3'3'-cGAMP_PDE"/>
</dbReference>
<dbReference type="STRING" id="246199.CUS_5062"/>
<dbReference type="PROSITE" id="PS51832">
    <property type="entry name" value="HD_GYP"/>
    <property type="match status" value="1"/>
</dbReference>
<evidence type="ECO:0000259" key="6">
    <source>
        <dbReference type="PROSITE" id="PS50894"/>
    </source>
</evidence>
<dbReference type="SUPFAM" id="SSF52172">
    <property type="entry name" value="CheY-like"/>
    <property type="match status" value="1"/>
</dbReference>
<dbReference type="PROSITE" id="PS50894">
    <property type="entry name" value="HPT"/>
    <property type="match status" value="1"/>
</dbReference>
<evidence type="ECO:0000313" key="9">
    <source>
        <dbReference type="Proteomes" id="UP000004259"/>
    </source>
</evidence>
<evidence type="ECO:0000256" key="2">
    <source>
        <dbReference type="ARBA" id="ARBA00024867"/>
    </source>
</evidence>
<dbReference type="eggNOG" id="COG3437">
    <property type="taxonomic scope" value="Bacteria"/>
</dbReference>
<evidence type="ECO:0000256" key="4">
    <source>
        <dbReference type="PROSITE-ProRule" id="PRU00169"/>
    </source>
</evidence>
<evidence type="ECO:0000313" key="8">
    <source>
        <dbReference type="EMBL" id="EGC02736.1"/>
    </source>
</evidence>
<reference evidence="8 9" key="1">
    <citation type="submission" date="2011-02" db="EMBL/GenBank/DDBJ databases">
        <authorList>
            <person name="Nelson K.E."/>
            <person name="Sutton G."/>
            <person name="Torralba M."/>
            <person name="Durkin S."/>
            <person name="Harkins D."/>
            <person name="Montgomery R."/>
            <person name="Ziemer C."/>
            <person name="Klaassens E."/>
            <person name="Ocuiv P."/>
            <person name="Morrison M."/>
        </authorList>
    </citation>
    <scope>NUCLEOTIDE SEQUENCE [LARGE SCALE GENOMIC DNA]</scope>
    <source>
        <strain evidence="8 9">8</strain>
    </source>
</reference>
<dbReference type="SUPFAM" id="SSF47226">
    <property type="entry name" value="Histidine-containing phosphotransfer domain, HPT domain"/>
    <property type="match status" value="1"/>
</dbReference>
<dbReference type="Pfam" id="PF00072">
    <property type="entry name" value="Response_reg"/>
    <property type="match status" value="1"/>
</dbReference>
<feature type="domain" description="Response regulatory" evidence="5">
    <location>
        <begin position="5"/>
        <end position="121"/>
    </location>
</feature>
<comment type="caution">
    <text evidence="8">The sequence shown here is derived from an EMBL/GenBank/DDBJ whole genome shotgun (WGS) entry which is preliminary data.</text>
</comment>
<comment type="function">
    <text evidence="2">May play the central regulatory role in sporulation. It may be an element of the effector pathway responsible for the activation of sporulation genes in response to nutritional stress. Spo0A may act in concert with spo0H (a sigma factor) to control the expression of some genes that are critical to the sporulation process.</text>
</comment>
<name>E9SDA9_RUMAL</name>
<dbReference type="SMART" id="SM00471">
    <property type="entry name" value="HDc"/>
    <property type="match status" value="1"/>
</dbReference>
<dbReference type="EMBL" id="ADKM02000089">
    <property type="protein sequence ID" value="EGC02736.1"/>
    <property type="molecule type" value="Genomic_DNA"/>
</dbReference>